<accession>A0A1Y2SGA5</accession>
<keyword evidence="1" id="KW-0472">Membrane</keyword>
<gene>
    <name evidence="2" type="ORF">Xvie_01297</name>
</gene>
<dbReference type="EMBL" id="MUBJ01000005">
    <property type="protein sequence ID" value="OTA17042.1"/>
    <property type="molecule type" value="Genomic_DNA"/>
</dbReference>
<organism evidence="2 3">
    <name type="scientific">Xenorhabdus vietnamensis</name>
    <dbReference type="NCBI Taxonomy" id="351656"/>
    <lineage>
        <taxon>Bacteria</taxon>
        <taxon>Pseudomonadati</taxon>
        <taxon>Pseudomonadota</taxon>
        <taxon>Gammaproteobacteria</taxon>
        <taxon>Enterobacterales</taxon>
        <taxon>Morganellaceae</taxon>
        <taxon>Xenorhabdus</taxon>
    </lineage>
</organism>
<proteinExistence type="predicted"/>
<protein>
    <submittedName>
        <fullName evidence="2">Uncharacterized protein</fullName>
    </submittedName>
</protein>
<comment type="caution">
    <text evidence="2">The sequence shown here is derived from an EMBL/GenBank/DDBJ whole genome shotgun (WGS) entry which is preliminary data.</text>
</comment>
<sequence length="60" mass="7211">MLKTIAILITIYLSGLYNSLSWLRFFHIIYLIGSIEWERVTKFISGVEVNHEIFKREFLF</sequence>
<keyword evidence="1" id="KW-0812">Transmembrane</keyword>
<name>A0A1Y2SGA5_9GAMM</name>
<keyword evidence="1" id="KW-1133">Transmembrane helix</keyword>
<keyword evidence="3" id="KW-1185">Reference proteome</keyword>
<dbReference type="AlphaFoldDB" id="A0A1Y2SGA5"/>
<dbReference type="Proteomes" id="UP000194350">
    <property type="component" value="Unassembled WGS sequence"/>
</dbReference>
<evidence type="ECO:0000313" key="2">
    <source>
        <dbReference type="EMBL" id="OTA17042.1"/>
    </source>
</evidence>
<evidence type="ECO:0000256" key="1">
    <source>
        <dbReference type="SAM" id="Phobius"/>
    </source>
</evidence>
<reference evidence="2 3" key="1">
    <citation type="submission" date="2016-10" db="EMBL/GenBank/DDBJ databases">
        <title>Systematic genetic and metabolomic analysis of Xenorhabdus and Photorhabdus spp., highlights the requirements for a dual symbiotic and pathogenic life style.</title>
        <authorList>
            <person name="Tobias N.J."/>
            <person name="Wolff H."/>
            <person name="Djahanschiri B."/>
            <person name="Pidot S.J."/>
            <person name="Stinear T.P."/>
            <person name="Ebersberger I."/>
            <person name="Bode H.B."/>
        </authorList>
    </citation>
    <scope>NUCLEOTIDE SEQUENCE [LARGE SCALE GENOMIC DNA]</scope>
    <source>
        <strain evidence="2 3">DSM 22392</strain>
    </source>
</reference>
<evidence type="ECO:0000313" key="3">
    <source>
        <dbReference type="Proteomes" id="UP000194350"/>
    </source>
</evidence>
<feature type="transmembrane region" description="Helical" evidence="1">
    <location>
        <begin position="6"/>
        <end position="32"/>
    </location>
</feature>